<dbReference type="PANTHER" id="PTHR45527:SF1">
    <property type="entry name" value="FATTY ACID SYNTHASE"/>
    <property type="match status" value="1"/>
</dbReference>
<feature type="domain" description="Carrier" evidence="3">
    <location>
        <begin position="500"/>
        <end position="574"/>
    </location>
</feature>
<dbReference type="InterPro" id="IPR042099">
    <property type="entry name" value="ANL_N_sf"/>
</dbReference>
<keyword evidence="2" id="KW-0597">Phosphoprotein</keyword>
<name>A0ABP8DCH7_9ACTN</name>
<evidence type="ECO:0000256" key="1">
    <source>
        <dbReference type="ARBA" id="ARBA00022450"/>
    </source>
</evidence>
<sequence length="591" mass="61090">MSPALPAVTATATVDDLIWHWAAAAPDAVAVIDDTGQWTTYRELTAQANAVAAELAGLGVTTDQVVGVHYPRSVNGLVQLLGVWRTGGAALYLDPDWPLQRLQHMAVVCDVRVVRSPQPIPGLAPQPVPEAVSGGRLPQVHGPLCYVVFTSGSIGIPKGVLVEHPGVVNMATALAEIFTVGPGTRVLQFSAWSWDAAMGEILMTLTAGGTLVLAPPATRVGGPALAQLLRAHRVEVVTLTPSVLAAVPALDLPDLRTVAAVGEVCHPHLVDRWTAPHRRVFNGYGPTEATVAATVAACIPGADVHIGTPLPGVTAQVVDADGRPLPPGVIGELLIGGIGVARGYADSPAATATRFTTDSDGLRWYHTGDLVARRGDGTLTYVGRADDQVKLRGHRLTLGEVEHVLAAHPAVLGCAVVALADHLVAYLIADNEHLAEPAAAGLVAAVRNHARALLPPFAVPDLVRVVAALPLTASGKVDRDVVLRWAAETSADPAPGSDDTTAQASLPRVLEVVAAVLDRPMRPDTDIIDTGGHSLLVAQLCVALSEALGVEVPYVTVALNRTPAGIAAAIDQLTGTPNRIDTPGGAPSAAV</sequence>
<dbReference type="PROSITE" id="PS50075">
    <property type="entry name" value="CARRIER"/>
    <property type="match status" value="1"/>
</dbReference>
<dbReference type="Pfam" id="PF00501">
    <property type="entry name" value="AMP-binding"/>
    <property type="match status" value="1"/>
</dbReference>
<dbReference type="InterPro" id="IPR020845">
    <property type="entry name" value="AMP-binding_CS"/>
</dbReference>
<dbReference type="InterPro" id="IPR036736">
    <property type="entry name" value="ACP-like_sf"/>
</dbReference>
<gene>
    <name evidence="4" type="ORF">GCM10022255_050160</name>
</gene>
<evidence type="ECO:0000313" key="5">
    <source>
        <dbReference type="Proteomes" id="UP001500620"/>
    </source>
</evidence>
<proteinExistence type="predicted"/>
<dbReference type="InterPro" id="IPR025110">
    <property type="entry name" value="AMP-bd_C"/>
</dbReference>
<dbReference type="Pfam" id="PF00550">
    <property type="entry name" value="PP-binding"/>
    <property type="match status" value="1"/>
</dbReference>
<reference evidence="5" key="1">
    <citation type="journal article" date="2019" name="Int. J. Syst. Evol. Microbiol.">
        <title>The Global Catalogue of Microorganisms (GCM) 10K type strain sequencing project: providing services to taxonomists for standard genome sequencing and annotation.</title>
        <authorList>
            <consortium name="The Broad Institute Genomics Platform"/>
            <consortium name="The Broad Institute Genome Sequencing Center for Infectious Disease"/>
            <person name="Wu L."/>
            <person name="Ma J."/>
        </authorList>
    </citation>
    <scope>NUCLEOTIDE SEQUENCE [LARGE SCALE GENOMIC DNA]</scope>
    <source>
        <strain evidence="5">JCM 17441</strain>
    </source>
</reference>
<dbReference type="InterPro" id="IPR045851">
    <property type="entry name" value="AMP-bd_C_sf"/>
</dbReference>
<accession>A0ABP8DCH7</accession>
<evidence type="ECO:0000259" key="3">
    <source>
        <dbReference type="PROSITE" id="PS50075"/>
    </source>
</evidence>
<dbReference type="SUPFAM" id="SSF56801">
    <property type="entry name" value="Acetyl-CoA synthetase-like"/>
    <property type="match status" value="1"/>
</dbReference>
<dbReference type="InterPro" id="IPR009081">
    <property type="entry name" value="PP-bd_ACP"/>
</dbReference>
<dbReference type="PROSITE" id="PS00455">
    <property type="entry name" value="AMP_BINDING"/>
    <property type="match status" value="1"/>
</dbReference>
<protein>
    <recommendedName>
        <fullName evidence="3">Carrier domain-containing protein</fullName>
    </recommendedName>
</protein>
<dbReference type="Gene3D" id="3.30.300.30">
    <property type="match status" value="1"/>
</dbReference>
<dbReference type="RefSeq" id="WP_345129618.1">
    <property type="nucleotide sequence ID" value="NZ_BAABAT010000013.1"/>
</dbReference>
<keyword evidence="5" id="KW-1185">Reference proteome</keyword>
<dbReference type="CDD" id="cd05930">
    <property type="entry name" value="A_NRPS"/>
    <property type="match status" value="1"/>
</dbReference>
<dbReference type="EMBL" id="BAABAT010000013">
    <property type="protein sequence ID" value="GAA4252618.1"/>
    <property type="molecule type" value="Genomic_DNA"/>
</dbReference>
<dbReference type="PANTHER" id="PTHR45527">
    <property type="entry name" value="NONRIBOSOMAL PEPTIDE SYNTHETASE"/>
    <property type="match status" value="1"/>
</dbReference>
<dbReference type="InterPro" id="IPR006162">
    <property type="entry name" value="Ppantetheine_attach_site"/>
</dbReference>
<dbReference type="Pfam" id="PF13193">
    <property type="entry name" value="AMP-binding_C"/>
    <property type="match status" value="1"/>
</dbReference>
<dbReference type="InterPro" id="IPR010071">
    <property type="entry name" value="AA_adenyl_dom"/>
</dbReference>
<organism evidence="4 5">
    <name type="scientific">Dactylosporangium darangshiense</name>
    <dbReference type="NCBI Taxonomy" id="579108"/>
    <lineage>
        <taxon>Bacteria</taxon>
        <taxon>Bacillati</taxon>
        <taxon>Actinomycetota</taxon>
        <taxon>Actinomycetes</taxon>
        <taxon>Micromonosporales</taxon>
        <taxon>Micromonosporaceae</taxon>
        <taxon>Dactylosporangium</taxon>
    </lineage>
</organism>
<dbReference type="Gene3D" id="1.10.1200.10">
    <property type="entry name" value="ACP-like"/>
    <property type="match status" value="1"/>
</dbReference>
<dbReference type="PROSITE" id="PS00012">
    <property type="entry name" value="PHOSPHOPANTETHEINE"/>
    <property type="match status" value="1"/>
</dbReference>
<dbReference type="NCBIfam" id="TIGR01733">
    <property type="entry name" value="AA-adenyl-dom"/>
    <property type="match status" value="1"/>
</dbReference>
<dbReference type="Gene3D" id="3.40.50.12780">
    <property type="entry name" value="N-terminal domain of ligase-like"/>
    <property type="match status" value="1"/>
</dbReference>
<evidence type="ECO:0000256" key="2">
    <source>
        <dbReference type="ARBA" id="ARBA00022553"/>
    </source>
</evidence>
<dbReference type="InterPro" id="IPR000873">
    <property type="entry name" value="AMP-dep_synth/lig_dom"/>
</dbReference>
<dbReference type="Proteomes" id="UP001500620">
    <property type="component" value="Unassembled WGS sequence"/>
</dbReference>
<dbReference type="SUPFAM" id="SSF47336">
    <property type="entry name" value="ACP-like"/>
    <property type="match status" value="1"/>
</dbReference>
<comment type="caution">
    <text evidence="4">The sequence shown here is derived from an EMBL/GenBank/DDBJ whole genome shotgun (WGS) entry which is preliminary data.</text>
</comment>
<keyword evidence="1" id="KW-0596">Phosphopantetheine</keyword>
<evidence type="ECO:0000313" key="4">
    <source>
        <dbReference type="EMBL" id="GAA4252618.1"/>
    </source>
</evidence>